<dbReference type="GO" id="GO:0043687">
    <property type="term" value="P:post-translational protein modification"/>
    <property type="evidence" value="ECO:0007669"/>
    <property type="project" value="TreeGrafter"/>
</dbReference>
<evidence type="ECO:0000313" key="20">
    <source>
        <dbReference type="Proteomes" id="UP000799118"/>
    </source>
</evidence>
<keyword evidence="7" id="KW-0328">Glycosyltransferase</keyword>
<evidence type="ECO:0000256" key="7">
    <source>
        <dbReference type="ARBA" id="ARBA00022676"/>
    </source>
</evidence>
<evidence type="ECO:0000256" key="13">
    <source>
        <dbReference type="ARBA" id="ARBA00023136"/>
    </source>
</evidence>
<evidence type="ECO:0000256" key="3">
    <source>
        <dbReference type="ARBA" id="ARBA00004127"/>
    </source>
</evidence>
<keyword evidence="20" id="KW-1185">Reference proteome</keyword>
<dbReference type="AlphaFoldDB" id="A0A6A4I6G6"/>
<evidence type="ECO:0000259" key="18">
    <source>
        <dbReference type="Pfam" id="PF02516"/>
    </source>
</evidence>
<feature type="transmembrane region" description="Helical" evidence="17">
    <location>
        <begin position="85"/>
        <end position="104"/>
    </location>
</feature>
<evidence type="ECO:0000256" key="15">
    <source>
        <dbReference type="ARBA" id="ARBA00048829"/>
    </source>
</evidence>
<dbReference type="InterPro" id="IPR048307">
    <property type="entry name" value="STT3_N"/>
</dbReference>
<evidence type="ECO:0000256" key="9">
    <source>
        <dbReference type="ARBA" id="ARBA00022692"/>
    </source>
</evidence>
<dbReference type="EMBL" id="ML769404">
    <property type="protein sequence ID" value="KAE9406176.1"/>
    <property type="molecule type" value="Genomic_DNA"/>
</dbReference>
<feature type="transmembrane region" description="Helical" evidence="17">
    <location>
        <begin position="155"/>
        <end position="176"/>
    </location>
</feature>
<dbReference type="GO" id="GO:0046872">
    <property type="term" value="F:metal ion binding"/>
    <property type="evidence" value="ECO:0007669"/>
    <property type="project" value="UniProtKB-KW"/>
</dbReference>
<comment type="pathway">
    <text evidence="4">Protein modification; protein glycosylation.</text>
</comment>
<dbReference type="Proteomes" id="UP000799118">
    <property type="component" value="Unassembled WGS sequence"/>
</dbReference>
<comment type="subcellular location">
    <subcellularLocation>
        <location evidence="3">Endomembrane system</location>
        <topology evidence="3">Multi-pass membrane protein</topology>
    </subcellularLocation>
</comment>
<dbReference type="GO" id="GO:0012505">
    <property type="term" value="C:endomembrane system"/>
    <property type="evidence" value="ECO:0007669"/>
    <property type="project" value="UniProtKB-SubCell"/>
</dbReference>
<evidence type="ECO:0000256" key="16">
    <source>
        <dbReference type="SAM" id="MobiDB-lite"/>
    </source>
</evidence>
<evidence type="ECO:0000256" key="17">
    <source>
        <dbReference type="SAM" id="Phobius"/>
    </source>
</evidence>
<evidence type="ECO:0000256" key="11">
    <source>
        <dbReference type="ARBA" id="ARBA00022842"/>
    </source>
</evidence>
<dbReference type="InterPro" id="IPR003674">
    <property type="entry name" value="Oligo_trans_STT3"/>
</dbReference>
<dbReference type="GO" id="GO:0004579">
    <property type="term" value="F:dolichyl-diphosphooligosaccharide-protein glycotransferase activity"/>
    <property type="evidence" value="ECO:0007669"/>
    <property type="project" value="UniProtKB-EC"/>
</dbReference>
<dbReference type="PANTHER" id="PTHR13872">
    <property type="entry name" value="DOLICHYL-DIPHOSPHOOLIGOSACCHARIDE--PROTEIN GLYCOSYLTRANSFERASE SUBUNIT"/>
    <property type="match status" value="1"/>
</dbReference>
<proteinExistence type="inferred from homology"/>
<keyword evidence="8" id="KW-0808">Transferase</keyword>
<keyword evidence="13 17" id="KW-0472">Membrane</keyword>
<gene>
    <name evidence="19" type="ORF">BT96DRAFT_987866</name>
</gene>
<evidence type="ECO:0000256" key="10">
    <source>
        <dbReference type="ARBA" id="ARBA00022723"/>
    </source>
</evidence>
<reference evidence="19" key="1">
    <citation type="journal article" date="2019" name="Environ. Microbiol.">
        <title>Fungal ecological strategies reflected in gene transcription - a case study of two litter decomposers.</title>
        <authorList>
            <person name="Barbi F."/>
            <person name="Kohler A."/>
            <person name="Barry K."/>
            <person name="Baskaran P."/>
            <person name="Daum C."/>
            <person name="Fauchery L."/>
            <person name="Ihrmark K."/>
            <person name="Kuo A."/>
            <person name="LaButti K."/>
            <person name="Lipzen A."/>
            <person name="Morin E."/>
            <person name="Grigoriev I.V."/>
            <person name="Henrissat B."/>
            <person name="Lindahl B."/>
            <person name="Martin F."/>
        </authorList>
    </citation>
    <scope>NUCLEOTIDE SEQUENCE</scope>
    <source>
        <strain evidence="19">JB14</strain>
    </source>
</reference>
<feature type="transmembrane region" description="Helical" evidence="17">
    <location>
        <begin position="110"/>
        <end position="134"/>
    </location>
</feature>
<comment type="catalytic activity">
    <reaction evidence="15">
        <text>a di-trans,poly-cis-dolichyl diphosphooligosaccharide + L-asparaginyl-[protein] = N(4)-(oligosaccharide-(1-&gt;4)-N-acetyl-beta-D-glucosaminyl-(1-&gt;4)-N-acetyl-beta-D-glucosaminyl)-L-asparaginyl-[protein] + a di-trans,poly-cis-dolichyl diphosphate + H(+)</text>
        <dbReference type="Rhea" id="RHEA:22980"/>
        <dbReference type="Rhea" id="RHEA-COMP:12804"/>
        <dbReference type="Rhea" id="RHEA-COMP:12805"/>
        <dbReference type="Rhea" id="RHEA-COMP:19506"/>
        <dbReference type="Rhea" id="RHEA-COMP:19509"/>
        <dbReference type="ChEBI" id="CHEBI:15378"/>
        <dbReference type="ChEBI" id="CHEBI:50347"/>
        <dbReference type="ChEBI" id="CHEBI:57497"/>
        <dbReference type="ChEBI" id="CHEBI:57570"/>
        <dbReference type="ChEBI" id="CHEBI:132529"/>
        <dbReference type="EC" id="2.4.99.18"/>
    </reaction>
</comment>
<comment type="cofactor">
    <cofactor evidence="2">
        <name>Mg(2+)</name>
        <dbReference type="ChEBI" id="CHEBI:18420"/>
    </cofactor>
</comment>
<keyword evidence="11" id="KW-0460">Magnesium</keyword>
<dbReference type="PANTHER" id="PTHR13872:SF1">
    <property type="entry name" value="DOLICHYL-DIPHOSPHOOLIGOSACCHARIDE--PROTEIN GLYCOSYLTRANSFERASE SUBUNIT STT3B"/>
    <property type="match status" value="1"/>
</dbReference>
<comment type="cofactor">
    <cofactor evidence="1">
        <name>Mn(2+)</name>
        <dbReference type="ChEBI" id="CHEBI:29035"/>
    </cofactor>
</comment>
<sequence length="397" mass="44256">MPVKRQRTAFSERDLSPSKTSLNLTRPMHTTSNADAANLCFVFSDIPETPNSRATRALAAKGFYEFWNWLDPTAWYPLGRVVGGTIYPGLMATSGVIYNFLHYFNLPVNIRNICVLLAPGFSTLTAWAMYMYVYRRIEGPQRWSASSCFHRYRSRLHLSIPTICAIAIFLLMFTFYCWIKALKLGSAFFGTPAAVFYFYVVAAWGGYAFITNMIPVHALVLLLMGCFSGRLYVAYSSWYAIGTLSSMQVPFVRFQPVRTSEHMGAFGVFGLLQIIAFASLMRSHVSSKQFQNLLAISVVTMGVLGAGAFVVMTYTFPCLDTLLRRLSSHSPIFLPRIKAIGSCAKRSKSTTIQPIHTRSASRTTYTFTSRCSSSPSLDTSMHTLIEALLEGPEAMVG</sequence>
<dbReference type="Pfam" id="PF02516">
    <property type="entry name" value="STT3"/>
    <property type="match status" value="2"/>
</dbReference>
<comment type="similarity">
    <text evidence="5">Belongs to the STT3 family.</text>
</comment>
<keyword evidence="14" id="KW-0464">Manganese</keyword>
<evidence type="ECO:0000256" key="2">
    <source>
        <dbReference type="ARBA" id="ARBA00001946"/>
    </source>
</evidence>
<accession>A0A6A4I6G6</accession>
<evidence type="ECO:0000256" key="8">
    <source>
        <dbReference type="ARBA" id="ARBA00022679"/>
    </source>
</evidence>
<evidence type="ECO:0000256" key="5">
    <source>
        <dbReference type="ARBA" id="ARBA00010810"/>
    </source>
</evidence>
<dbReference type="GO" id="GO:0018279">
    <property type="term" value="P:protein N-linked glycosylation via asparagine"/>
    <property type="evidence" value="ECO:0007669"/>
    <property type="project" value="TreeGrafter"/>
</dbReference>
<protein>
    <recommendedName>
        <fullName evidence="6">dolichyl-diphosphooligosaccharide--protein glycotransferase</fullName>
        <ecNumber evidence="6">2.4.99.18</ecNumber>
    </recommendedName>
</protein>
<feature type="compositionally biased region" description="Polar residues" evidence="16">
    <location>
        <begin position="17"/>
        <end position="26"/>
    </location>
</feature>
<feature type="transmembrane region" description="Helical" evidence="17">
    <location>
        <begin position="293"/>
        <end position="316"/>
    </location>
</feature>
<keyword evidence="12 17" id="KW-1133">Transmembrane helix</keyword>
<organism evidence="19 20">
    <name type="scientific">Gymnopus androsaceus JB14</name>
    <dbReference type="NCBI Taxonomy" id="1447944"/>
    <lineage>
        <taxon>Eukaryota</taxon>
        <taxon>Fungi</taxon>
        <taxon>Dikarya</taxon>
        <taxon>Basidiomycota</taxon>
        <taxon>Agaricomycotina</taxon>
        <taxon>Agaricomycetes</taxon>
        <taxon>Agaricomycetidae</taxon>
        <taxon>Agaricales</taxon>
        <taxon>Marasmiineae</taxon>
        <taxon>Omphalotaceae</taxon>
        <taxon>Gymnopus</taxon>
    </lineage>
</organism>
<evidence type="ECO:0000313" key="19">
    <source>
        <dbReference type="EMBL" id="KAE9406176.1"/>
    </source>
</evidence>
<feature type="transmembrane region" description="Helical" evidence="17">
    <location>
        <begin position="263"/>
        <end position="281"/>
    </location>
</feature>
<evidence type="ECO:0000256" key="6">
    <source>
        <dbReference type="ARBA" id="ARBA00012605"/>
    </source>
</evidence>
<feature type="domain" description="Oligosaccharyl transferase STT3 N-terminal" evidence="18">
    <location>
        <begin position="51"/>
        <end position="140"/>
    </location>
</feature>
<feature type="region of interest" description="Disordered" evidence="16">
    <location>
        <begin position="1"/>
        <end position="26"/>
    </location>
</feature>
<dbReference type="GO" id="GO:0016020">
    <property type="term" value="C:membrane"/>
    <property type="evidence" value="ECO:0007669"/>
    <property type="project" value="InterPro"/>
</dbReference>
<evidence type="ECO:0000256" key="1">
    <source>
        <dbReference type="ARBA" id="ARBA00001936"/>
    </source>
</evidence>
<dbReference type="OrthoDB" id="3057110at2759"/>
<feature type="transmembrane region" description="Helical" evidence="17">
    <location>
        <begin position="196"/>
        <end position="224"/>
    </location>
</feature>
<evidence type="ECO:0000256" key="12">
    <source>
        <dbReference type="ARBA" id="ARBA00022989"/>
    </source>
</evidence>
<dbReference type="UniPathway" id="UPA00378"/>
<keyword evidence="9 17" id="KW-0812">Transmembrane</keyword>
<feature type="domain" description="Oligosaccharyl transferase STT3 N-terminal" evidence="18">
    <location>
        <begin position="165"/>
        <end position="316"/>
    </location>
</feature>
<evidence type="ECO:0000256" key="4">
    <source>
        <dbReference type="ARBA" id="ARBA00004922"/>
    </source>
</evidence>
<dbReference type="EC" id="2.4.99.18" evidence="6"/>
<name>A0A6A4I6G6_9AGAR</name>
<keyword evidence="10" id="KW-0479">Metal-binding</keyword>
<evidence type="ECO:0000256" key="14">
    <source>
        <dbReference type="ARBA" id="ARBA00023211"/>
    </source>
</evidence>